<keyword evidence="5" id="KW-1185">Reference proteome</keyword>
<keyword evidence="4" id="KW-0378">Hydrolase</keyword>
<dbReference type="EMBL" id="JAUSQX010000001">
    <property type="protein sequence ID" value="MDP9806326.1"/>
    <property type="molecule type" value="Genomic_DNA"/>
</dbReference>
<name>A0ABT9NG14_9ACTO</name>
<feature type="region of interest" description="Disordered" evidence="1">
    <location>
        <begin position="390"/>
        <end position="445"/>
    </location>
</feature>
<feature type="region of interest" description="Disordered" evidence="1">
    <location>
        <begin position="255"/>
        <end position="276"/>
    </location>
</feature>
<evidence type="ECO:0000256" key="2">
    <source>
        <dbReference type="SAM" id="Phobius"/>
    </source>
</evidence>
<reference evidence="4 5" key="1">
    <citation type="submission" date="2023-07" db="EMBL/GenBank/DDBJ databases">
        <title>Sequencing the genomes of 1000 actinobacteria strains.</title>
        <authorList>
            <person name="Klenk H.-P."/>
        </authorList>
    </citation>
    <scope>NUCLEOTIDE SEQUENCE [LARGE SCALE GENOMIC DNA]</scope>
    <source>
        <strain evidence="4 5">DSM 17163</strain>
    </source>
</reference>
<dbReference type="Proteomes" id="UP001243212">
    <property type="component" value="Unassembled WGS sequence"/>
</dbReference>
<dbReference type="Pfam" id="PF13672">
    <property type="entry name" value="PP2C_2"/>
    <property type="match status" value="1"/>
</dbReference>
<dbReference type="SMART" id="SM00332">
    <property type="entry name" value="PP2Cc"/>
    <property type="match status" value="1"/>
</dbReference>
<feature type="compositionally biased region" description="Polar residues" evidence="1">
    <location>
        <begin position="415"/>
        <end position="424"/>
    </location>
</feature>
<organism evidence="4 5">
    <name type="scientific">Trueperella bonasi</name>
    <dbReference type="NCBI Taxonomy" id="312286"/>
    <lineage>
        <taxon>Bacteria</taxon>
        <taxon>Bacillati</taxon>
        <taxon>Actinomycetota</taxon>
        <taxon>Actinomycetes</taxon>
        <taxon>Actinomycetales</taxon>
        <taxon>Actinomycetaceae</taxon>
        <taxon>Trueperella</taxon>
    </lineage>
</organism>
<evidence type="ECO:0000259" key="3">
    <source>
        <dbReference type="PROSITE" id="PS51746"/>
    </source>
</evidence>
<feature type="transmembrane region" description="Helical" evidence="2">
    <location>
        <begin position="301"/>
        <end position="321"/>
    </location>
</feature>
<dbReference type="SUPFAM" id="SSF81606">
    <property type="entry name" value="PP2C-like"/>
    <property type="match status" value="1"/>
</dbReference>
<dbReference type="InterPro" id="IPR036457">
    <property type="entry name" value="PPM-type-like_dom_sf"/>
</dbReference>
<dbReference type="Gene3D" id="3.60.40.10">
    <property type="entry name" value="PPM-type phosphatase domain"/>
    <property type="match status" value="1"/>
</dbReference>
<comment type="caution">
    <text evidence="4">The sequence shown here is derived from an EMBL/GenBank/DDBJ whole genome shotgun (WGS) entry which is preliminary data.</text>
</comment>
<proteinExistence type="predicted"/>
<evidence type="ECO:0000313" key="5">
    <source>
        <dbReference type="Proteomes" id="UP001243212"/>
    </source>
</evidence>
<dbReference type="EC" id="3.1.3.16" evidence="4"/>
<keyword evidence="2" id="KW-0472">Membrane</keyword>
<keyword evidence="2" id="KW-0812">Transmembrane</keyword>
<sequence>MTISLRYTAMSDVGLIRRSNQDSGYASGNLLVLADGMGGAAGGDIASSVVVAHLAHIDDAHQAEDLLPLLTETLEEAHAELIECSREETKLAGLGTTCIAILRASNKLGMVHVGDSRAYLLRDGKLTQVTRDHTLVQYLVDSGEITEEEAEHHPKRNVIMRNIGDAPEPLEIDESVREAIPGDRWLLSSDGLFGVVSDESIEKTLTEYENLDECARELIDLALAAGAPDNVTVVIADVVEDDPEPVRKPVVVGSAAADSRKPTRAGKSAAGKLSRLRRRHEPITDDEAELKPIKPSRGARFAAVLALILLLVGGGTAAYAWSQTQYYVAPADGNIAIYKGVPAALGPLKFSEIYERSDVEISTLTTVAQDRLEEPITRGSLAEAQKVVDDLAAQEQPSPSEKPTGKPTPKPSPSVFPTTRTSPDPTEKPSGDEPSPTPTTEGDDS</sequence>
<evidence type="ECO:0000256" key="1">
    <source>
        <dbReference type="SAM" id="MobiDB-lite"/>
    </source>
</evidence>
<feature type="domain" description="PPM-type phosphatase" evidence="3">
    <location>
        <begin position="6"/>
        <end position="238"/>
    </location>
</feature>
<evidence type="ECO:0000313" key="4">
    <source>
        <dbReference type="EMBL" id="MDP9806326.1"/>
    </source>
</evidence>
<dbReference type="InterPro" id="IPR001932">
    <property type="entry name" value="PPM-type_phosphatase-like_dom"/>
</dbReference>
<gene>
    <name evidence="4" type="ORF">J2S70_000908</name>
</gene>
<dbReference type="SMART" id="SM00331">
    <property type="entry name" value="PP2C_SIG"/>
    <property type="match status" value="1"/>
</dbReference>
<dbReference type="GO" id="GO:0004722">
    <property type="term" value="F:protein serine/threonine phosphatase activity"/>
    <property type="evidence" value="ECO:0007669"/>
    <property type="project" value="UniProtKB-EC"/>
</dbReference>
<dbReference type="InterPro" id="IPR015655">
    <property type="entry name" value="PP2C"/>
</dbReference>
<dbReference type="CDD" id="cd00143">
    <property type="entry name" value="PP2Cc"/>
    <property type="match status" value="1"/>
</dbReference>
<dbReference type="RefSeq" id="WP_307682558.1">
    <property type="nucleotide sequence ID" value="NZ_JAUSQX010000001.1"/>
</dbReference>
<dbReference type="PANTHER" id="PTHR47992">
    <property type="entry name" value="PROTEIN PHOSPHATASE"/>
    <property type="match status" value="1"/>
</dbReference>
<keyword evidence="2" id="KW-1133">Transmembrane helix</keyword>
<dbReference type="PROSITE" id="PS51746">
    <property type="entry name" value="PPM_2"/>
    <property type="match status" value="1"/>
</dbReference>
<protein>
    <submittedName>
        <fullName evidence="4">Protein phosphatase</fullName>
        <ecNumber evidence="4">3.1.3.16</ecNumber>
    </submittedName>
</protein>
<accession>A0ABT9NG14</accession>